<dbReference type="PANTHER" id="PTHR41313">
    <property type="entry name" value="ADENINE-SPECIFIC METHYLTRANSFERASE"/>
    <property type="match status" value="1"/>
</dbReference>
<dbReference type="CDD" id="cd02440">
    <property type="entry name" value="AdoMet_MTases"/>
    <property type="match status" value="1"/>
</dbReference>
<gene>
    <name evidence="2" type="ORF">SAMN04244570_1216</name>
</gene>
<dbReference type="AlphaFoldDB" id="A0A1T4XQT1"/>
<dbReference type="InterPro" id="IPR052933">
    <property type="entry name" value="DNA_Protect_Modify"/>
</dbReference>
<dbReference type="PRINTS" id="PR00507">
    <property type="entry name" value="N12N6MTFRASE"/>
</dbReference>
<name>A0A1T4XQT1_9BACL</name>
<organism evidence="2 3">
    <name type="scientific">Sporosarcina newyorkensis</name>
    <dbReference type="NCBI Taxonomy" id="759851"/>
    <lineage>
        <taxon>Bacteria</taxon>
        <taxon>Bacillati</taxon>
        <taxon>Bacillota</taxon>
        <taxon>Bacilli</taxon>
        <taxon>Bacillales</taxon>
        <taxon>Caryophanaceae</taxon>
        <taxon>Sporosarcina</taxon>
    </lineage>
</organism>
<keyword evidence="3" id="KW-1185">Reference proteome</keyword>
<evidence type="ECO:0000313" key="2">
    <source>
        <dbReference type="EMBL" id="SKA91909.1"/>
    </source>
</evidence>
<sequence>MNNMEKVFTYYDEYAQSTDGLYLDAVLEASEHWLDKPLAVELEDPVQPEEIRKGVQLALLKGMKQSAQAHHQMTPDSIGYLIGYLVNKLINPKQAVIFLDPAAGTGNLLFTVLNQFEGKASASAVEIDDVLIQIAAATANLLQLPVSFYLQDALRPLPIDLVDAVISDLPVGYYPDDEVAMDYELMASEGHAFSHYLYIEQSMRYVKPGGYGFFVVPSKLLTADGAEPILSFVKEHQLLRGMFELPASLFKDQRFAKSILLLQQPPTDRIVMPEVLLAKIPELGNALALQNFFGKVSLWMEEGESD</sequence>
<dbReference type="SUPFAM" id="SSF53335">
    <property type="entry name" value="S-adenosyl-L-methionine-dependent methyltransferases"/>
    <property type="match status" value="1"/>
</dbReference>
<dbReference type="EMBL" id="FUYJ01000001">
    <property type="protein sequence ID" value="SKA91909.1"/>
    <property type="molecule type" value="Genomic_DNA"/>
</dbReference>
<dbReference type="Proteomes" id="UP000190042">
    <property type="component" value="Unassembled WGS sequence"/>
</dbReference>
<dbReference type="InterPro" id="IPR003356">
    <property type="entry name" value="DNA_methylase_A-5"/>
</dbReference>
<dbReference type="GO" id="GO:0032259">
    <property type="term" value="P:methylation"/>
    <property type="evidence" value="ECO:0007669"/>
    <property type="project" value="UniProtKB-KW"/>
</dbReference>
<protein>
    <submittedName>
        <fullName evidence="2">Site-specific DNA-methyltransferase (Adenine-specific)</fullName>
    </submittedName>
</protein>
<dbReference type="GO" id="GO:0008170">
    <property type="term" value="F:N-methyltransferase activity"/>
    <property type="evidence" value="ECO:0007669"/>
    <property type="project" value="InterPro"/>
</dbReference>
<dbReference type="InterPro" id="IPR029063">
    <property type="entry name" value="SAM-dependent_MTases_sf"/>
</dbReference>
<keyword evidence="2" id="KW-0489">Methyltransferase</keyword>
<reference evidence="3" key="1">
    <citation type="submission" date="2017-02" db="EMBL/GenBank/DDBJ databases">
        <authorList>
            <person name="Varghese N."/>
            <person name="Submissions S."/>
        </authorList>
    </citation>
    <scope>NUCLEOTIDE SEQUENCE [LARGE SCALE GENOMIC DNA]</scope>
    <source>
        <strain evidence="3">DSM 23966</strain>
    </source>
</reference>
<evidence type="ECO:0000259" key="1">
    <source>
        <dbReference type="Pfam" id="PF02384"/>
    </source>
</evidence>
<dbReference type="Pfam" id="PF02384">
    <property type="entry name" value="N6_Mtase"/>
    <property type="match status" value="1"/>
</dbReference>
<dbReference type="RefSeq" id="WP_078816885.1">
    <property type="nucleotide sequence ID" value="NZ_FUYJ01000001.1"/>
</dbReference>
<evidence type="ECO:0000313" key="3">
    <source>
        <dbReference type="Proteomes" id="UP000190042"/>
    </source>
</evidence>
<accession>A0A1T4XQT1</accession>
<keyword evidence="2" id="KW-0808">Transferase</keyword>
<proteinExistence type="predicted"/>
<dbReference type="GO" id="GO:0003677">
    <property type="term" value="F:DNA binding"/>
    <property type="evidence" value="ECO:0007669"/>
    <property type="project" value="InterPro"/>
</dbReference>
<dbReference type="PANTHER" id="PTHR41313:SF1">
    <property type="entry name" value="DNA METHYLASE ADENINE-SPECIFIC DOMAIN-CONTAINING PROTEIN"/>
    <property type="match status" value="1"/>
</dbReference>
<dbReference type="Gene3D" id="3.40.50.150">
    <property type="entry name" value="Vaccinia Virus protein VP39"/>
    <property type="match status" value="1"/>
</dbReference>
<feature type="domain" description="DNA methylase adenine-specific" evidence="1">
    <location>
        <begin position="74"/>
        <end position="265"/>
    </location>
</feature>